<sequence length="179" mass="18369">MAFRSPSLASLLLAATLALTAALPAAAQGGTRDKRFFDTVAGTWTGPGEIVAGKYKGTRFTCNLTGISGDGGQTGLTLDGTCRVGVFSQPMKAVISQVGDGYQGKFLDGAAGKGLDIVSGTVSGDRVIMGINRAKLNGAMVAHLQNQTAMNITISVRVEDQLVPVIGLKLNRRGAASAD</sequence>
<dbReference type="RefSeq" id="WP_209945289.1">
    <property type="nucleotide sequence ID" value="NZ_JAGGJU010000006.1"/>
</dbReference>
<gene>
    <name evidence="2" type="ORF">J2Z17_002438</name>
</gene>
<evidence type="ECO:0000313" key="2">
    <source>
        <dbReference type="EMBL" id="MBP1850995.1"/>
    </source>
</evidence>
<dbReference type="EMBL" id="JAGGJU010000006">
    <property type="protein sequence ID" value="MBP1850995.1"/>
    <property type="molecule type" value="Genomic_DNA"/>
</dbReference>
<evidence type="ECO:0000256" key="1">
    <source>
        <dbReference type="SAM" id="SignalP"/>
    </source>
</evidence>
<evidence type="ECO:0000313" key="3">
    <source>
        <dbReference type="Proteomes" id="UP000759443"/>
    </source>
</evidence>
<organism evidence="2 3">
    <name type="scientific">Rhizobium halophytocola</name>
    <dbReference type="NCBI Taxonomy" id="735519"/>
    <lineage>
        <taxon>Bacteria</taxon>
        <taxon>Pseudomonadati</taxon>
        <taxon>Pseudomonadota</taxon>
        <taxon>Alphaproteobacteria</taxon>
        <taxon>Hyphomicrobiales</taxon>
        <taxon>Rhizobiaceae</taxon>
        <taxon>Rhizobium/Agrobacterium group</taxon>
        <taxon>Rhizobium</taxon>
    </lineage>
</organism>
<accession>A0ABS4DZ81</accession>
<comment type="caution">
    <text evidence="2">The sequence shown here is derived from an EMBL/GenBank/DDBJ whole genome shotgun (WGS) entry which is preliminary data.</text>
</comment>
<name>A0ABS4DZ81_9HYPH</name>
<feature type="chain" id="PRO_5047015552" evidence="1">
    <location>
        <begin position="28"/>
        <end position="179"/>
    </location>
</feature>
<proteinExistence type="predicted"/>
<keyword evidence="3" id="KW-1185">Reference proteome</keyword>
<keyword evidence="1" id="KW-0732">Signal</keyword>
<reference evidence="2 3" key="1">
    <citation type="submission" date="2021-03" db="EMBL/GenBank/DDBJ databases">
        <title>Genomic Encyclopedia of Type Strains, Phase IV (KMG-IV): sequencing the most valuable type-strain genomes for metagenomic binning, comparative biology and taxonomic classification.</title>
        <authorList>
            <person name="Goeker M."/>
        </authorList>
    </citation>
    <scope>NUCLEOTIDE SEQUENCE [LARGE SCALE GENOMIC DNA]</scope>
    <source>
        <strain evidence="2 3">DSM 21600</strain>
    </source>
</reference>
<dbReference type="Proteomes" id="UP000759443">
    <property type="component" value="Unassembled WGS sequence"/>
</dbReference>
<protein>
    <submittedName>
        <fullName evidence="2">Uncharacterized protein</fullName>
    </submittedName>
</protein>
<feature type="signal peptide" evidence="1">
    <location>
        <begin position="1"/>
        <end position="27"/>
    </location>
</feature>